<evidence type="ECO:0000256" key="1">
    <source>
        <dbReference type="SAM" id="MobiDB-lite"/>
    </source>
</evidence>
<dbReference type="InterPro" id="IPR004963">
    <property type="entry name" value="PAE/NOTUM"/>
</dbReference>
<comment type="caution">
    <text evidence="3">The sequence shown here is derived from an EMBL/GenBank/DDBJ whole genome shotgun (WGS) entry which is preliminary data.</text>
</comment>
<dbReference type="SUPFAM" id="SSF53474">
    <property type="entry name" value="alpha/beta-Hydrolases"/>
    <property type="match status" value="1"/>
</dbReference>
<reference evidence="3" key="1">
    <citation type="submission" date="2019-03" db="EMBL/GenBank/DDBJ databases">
        <title>Long read genome sequence of the mycoparasitic Pythium oligandrum ATCC 38472 isolated from sugarbeet rhizosphere.</title>
        <authorList>
            <person name="Gaulin E."/>
        </authorList>
    </citation>
    <scope>NUCLEOTIDE SEQUENCE</scope>
    <source>
        <strain evidence="3">ATCC 38472_TT</strain>
    </source>
</reference>
<organism evidence="3 4">
    <name type="scientific">Pythium oligandrum</name>
    <name type="common">Mycoparasitic fungus</name>
    <dbReference type="NCBI Taxonomy" id="41045"/>
    <lineage>
        <taxon>Eukaryota</taxon>
        <taxon>Sar</taxon>
        <taxon>Stramenopiles</taxon>
        <taxon>Oomycota</taxon>
        <taxon>Peronosporomycetes</taxon>
        <taxon>Pythiales</taxon>
        <taxon>Pythiaceae</taxon>
        <taxon>Pythium</taxon>
    </lineage>
</organism>
<proteinExistence type="predicted"/>
<dbReference type="Gene3D" id="3.40.50.1820">
    <property type="entry name" value="alpha/beta hydrolase"/>
    <property type="match status" value="1"/>
</dbReference>
<dbReference type="PANTHER" id="PTHR21562:SF83">
    <property type="entry name" value="PECTIN ACETYLESTERASE 4"/>
    <property type="match status" value="1"/>
</dbReference>
<feature type="signal peptide" evidence="2">
    <location>
        <begin position="1"/>
        <end position="22"/>
    </location>
</feature>
<keyword evidence="2" id="KW-0732">Signal</keyword>
<evidence type="ECO:0000313" key="4">
    <source>
        <dbReference type="Proteomes" id="UP000794436"/>
    </source>
</evidence>
<evidence type="ECO:0000256" key="2">
    <source>
        <dbReference type="SAM" id="SignalP"/>
    </source>
</evidence>
<name>A0A8K1CNT2_PYTOL</name>
<sequence length="428" mass="46145">MVSYRALLTSFVASTLLSVTQAYRPGDQICSYSAGTTCPVDSLKLSTTDGSVLIYPGGNTRCAFDDFADAKSGFKTNSTYFFQVFPKPKREKLLLMFQGGGACIDSYTCNFALQCALGNGRTFTTVATASSTGVFNSSDPKNLFNDWNIVHIPYCTGDLHIGNKVLDGADTGLEALFNQPQCTNLGKKMHLNGFENTKAALAWAKANYPQVDDLVISGMSAGSLAAQALAVYVGDMWKVQSGSVRYAVLADSYMGVLPAERTAGNVINFYGTCDLDLKLPSSVVDSCQAKTTTIDEMVTAPLKLLPQSDWVFINSKGDQTQRYFYQVAKDGVFGYPFANILSEADLYTGMSKLVDAYKAVSSHVSSYFVNGEQHVFLLGNKYYDTVSDAGQKLGDFLAQWLSQLTEPTGAPEPTPTSSAPSPSVRPAC</sequence>
<feature type="compositionally biased region" description="Low complexity" evidence="1">
    <location>
        <begin position="406"/>
        <end position="422"/>
    </location>
</feature>
<evidence type="ECO:0000313" key="3">
    <source>
        <dbReference type="EMBL" id="TMW66967.1"/>
    </source>
</evidence>
<dbReference type="Proteomes" id="UP000794436">
    <property type="component" value="Unassembled WGS sequence"/>
</dbReference>
<evidence type="ECO:0008006" key="5">
    <source>
        <dbReference type="Google" id="ProtNLM"/>
    </source>
</evidence>
<dbReference type="EMBL" id="SPLM01000006">
    <property type="protein sequence ID" value="TMW66967.1"/>
    <property type="molecule type" value="Genomic_DNA"/>
</dbReference>
<protein>
    <recommendedName>
        <fullName evidence="5">Pectin acetylesterase</fullName>
    </recommendedName>
</protein>
<dbReference type="PANTHER" id="PTHR21562">
    <property type="entry name" value="NOTUM-RELATED"/>
    <property type="match status" value="1"/>
</dbReference>
<feature type="chain" id="PRO_5035427245" description="Pectin acetylesterase" evidence="2">
    <location>
        <begin position="23"/>
        <end position="428"/>
    </location>
</feature>
<dbReference type="GO" id="GO:0016787">
    <property type="term" value="F:hydrolase activity"/>
    <property type="evidence" value="ECO:0007669"/>
    <property type="project" value="InterPro"/>
</dbReference>
<dbReference type="InterPro" id="IPR029058">
    <property type="entry name" value="AB_hydrolase_fold"/>
</dbReference>
<dbReference type="OrthoDB" id="2015280at2759"/>
<keyword evidence="4" id="KW-1185">Reference proteome</keyword>
<accession>A0A8K1CNT2</accession>
<dbReference type="AlphaFoldDB" id="A0A8K1CNT2"/>
<dbReference type="Pfam" id="PF03283">
    <property type="entry name" value="PAE"/>
    <property type="match status" value="1"/>
</dbReference>
<feature type="region of interest" description="Disordered" evidence="1">
    <location>
        <begin position="406"/>
        <end position="428"/>
    </location>
</feature>
<gene>
    <name evidence="3" type="ORF">Poli38472_012083</name>
</gene>